<evidence type="ECO:0000313" key="1">
    <source>
        <dbReference type="EMBL" id="GFC74950.1"/>
    </source>
</evidence>
<sequence length="70" mass="7841">MLEYSGVVVLQKIIHDGDHLDIEGKSSYDLYISETFDLLRGKGLTIVSEGDEAVFIEGRKLPLVYLTALR</sequence>
<feature type="non-terminal residue" evidence="1">
    <location>
        <position position="70"/>
    </location>
</feature>
<protein>
    <submittedName>
        <fullName evidence="1">Aminoacyl-tRNA synthetase, class 1a, anticodon-binding</fullName>
    </submittedName>
</protein>
<keyword evidence="1" id="KW-0030">Aminoacyl-tRNA synthetase</keyword>
<dbReference type="GO" id="GO:0004812">
    <property type="term" value="F:aminoacyl-tRNA ligase activity"/>
    <property type="evidence" value="ECO:0007669"/>
    <property type="project" value="UniProtKB-KW"/>
</dbReference>
<accession>A0A699QXU6</accession>
<dbReference type="AlphaFoldDB" id="A0A699QXU6"/>
<organism evidence="1">
    <name type="scientific">Tanacetum cinerariifolium</name>
    <name type="common">Dalmatian daisy</name>
    <name type="synonym">Chrysanthemum cinerariifolium</name>
    <dbReference type="NCBI Taxonomy" id="118510"/>
    <lineage>
        <taxon>Eukaryota</taxon>
        <taxon>Viridiplantae</taxon>
        <taxon>Streptophyta</taxon>
        <taxon>Embryophyta</taxon>
        <taxon>Tracheophyta</taxon>
        <taxon>Spermatophyta</taxon>
        <taxon>Magnoliopsida</taxon>
        <taxon>eudicotyledons</taxon>
        <taxon>Gunneridae</taxon>
        <taxon>Pentapetalae</taxon>
        <taxon>asterids</taxon>
        <taxon>campanulids</taxon>
        <taxon>Asterales</taxon>
        <taxon>Asteraceae</taxon>
        <taxon>Asteroideae</taxon>
        <taxon>Anthemideae</taxon>
        <taxon>Anthemidinae</taxon>
        <taxon>Tanacetum</taxon>
    </lineage>
</organism>
<keyword evidence="1" id="KW-0436">Ligase</keyword>
<comment type="caution">
    <text evidence="1">The sequence shown here is derived from an EMBL/GenBank/DDBJ whole genome shotgun (WGS) entry which is preliminary data.</text>
</comment>
<gene>
    <name evidence="1" type="ORF">Tci_846920</name>
</gene>
<dbReference type="EMBL" id="BKCJ011049495">
    <property type="protein sequence ID" value="GFC74950.1"/>
    <property type="molecule type" value="Genomic_DNA"/>
</dbReference>
<reference evidence="1" key="1">
    <citation type="journal article" date="2019" name="Sci. Rep.">
        <title>Draft genome of Tanacetum cinerariifolium, the natural source of mosquito coil.</title>
        <authorList>
            <person name="Yamashiro T."/>
            <person name="Shiraishi A."/>
            <person name="Satake H."/>
            <person name="Nakayama K."/>
        </authorList>
    </citation>
    <scope>NUCLEOTIDE SEQUENCE</scope>
</reference>
<proteinExistence type="predicted"/>
<name>A0A699QXU6_TANCI</name>